<evidence type="ECO:0000256" key="1">
    <source>
        <dbReference type="ARBA" id="ARBA00004651"/>
    </source>
</evidence>
<dbReference type="KEGG" id="sbu:SpiBuddy_2105"/>
<dbReference type="GO" id="GO:0005886">
    <property type="term" value="C:plasma membrane"/>
    <property type="evidence" value="ECO:0007669"/>
    <property type="project" value="UniProtKB-SubCell"/>
</dbReference>
<evidence type="ECO:0000313" key="12">
    <source>
        <dbReference type="Proteomes" id="UP000008466"/>
    </source>
</evidence>
<dbReference type="HAMAP" id="MF_00115">
    <property type="entry name" value="MscL"/>
    <property type="match status" value="1"/>
</dbReference>
<dbReference type="Proteomes" id="UP000008466">
    <property type="component" value="Chromosome"/>
</dbReference>
<dbReference type="SUPFAM" id="SSF81330">
    <property type="entry name" value="Gated mechanosensitive channel"/>
    <property type="match status" value="1"/>
</dbReference>
<dbReference type="PANTHER" id="PTHR30266:SF2">
    <property type="entry name" value="LARGE-CONDUCTANCE MECHANOSENSITIVE CHANNEL"/>
    <property type="match status" value="1"/>
</dbReference>
<accession>F0RSX9</accession>
<dbReference type="Pfam" id="PF01741">
    <property type="entry name" value="MscL"/>
    <property type="match status" value="1"/>
</dbReference>
<sequence>MAGKSKMLGEFKTFITRGNVMDLAVGIIIGSAFTAIINSLVKDILMPFIGLILGGVSFIDLKIVITEATAETAEVAIMYGNFIQKVVDFLIIAFVVFMIVRTINRLRERLDAKKREEEKAKAAATPAPAPVTSADVVLLTEIRDLLKKK</sequence>
<dbReference type="STRING" id="158189.SpiBuddy_2105"/>
<feature type="transmembrane region" description="Helical" evidence="10">
    <location>
        <begin position="77"/>
        <end position="100"/>
    </location>
</feature>
<dbReference type="InterPro" id="IPR019823">
    <property type="entry name" value="Mechanosensitive_channel_CS"/>
</dbReference>
<evidence type="ECO:0000256" key="3">
    <source>
        <dbReference type="ARBA" id="ARBA00022448"/>
    </source>
</evidence>
<feature type="transmembrane region" description="Helical" evidence="10">
    <location>
        <begin position="44"/>
        <end position="65"/>
    </location>
</feature>
<organism evidence="11 12">
    <name type="scientific">Sphaerochaeta globosa (strain ATCC BAA-1886 / DSM 22777 / Buddy)</name>
    <name type="common">Spirochaeta sp. (strain Buddy)</name>
    <dbReference type="NCBI Taxonomy" id="158189"/>
    <lineage>
        <taxon>Bacteria</taxon>
        <taxon>Pseudomonadati</taxon>
        <taxon>Spirochaetota</taxon>
        <taxon>Spirochaetia</taxon>
        <taxon>Spirochaetales</taxon>
        <taxon>Sphaerochaetaceae</taxon>
        <taxon>Sphaerochaeta</taxon>
    </lineage>
</organism>
<evidence type="ECO:0000256" key="6">
    <source>
        <dbReference type="ARBA" id="ARBA00022989"/>
    </source>
</evidence>
<name>F0RSX9_SPHGB</name>
<comment type="subunit">
    <text evidence="10">Homopentamer.</text>
</comment>
<gene>
    <name evidence="10" type="primary">mscL</name>
    <name evidence="11" type="ordered locus">SpiBuddy_2105</name>
</gene>
<dbReference type="InterPro" id="IPR001185">
    <property type="entry name" value="MS_channel"/>
</dbReference>
<evidence type="ECO:0000256" key="8">
    <source>
        <dbReference type="ARBA" id="ARBA00023136"/>
    </source>
</evidence>
<dbReference type="GO" id="GO:0008381">
    <property type="term" value="F:mechanosensitive monoatomic ion channel activity"/>
    <property type="evidence" value="ECO:0007669"/>
    <property type="project" value="UniProtKB-UniRule"/>
</dbReference>
<dbReference type="RefSeq" id="WP_013607775.1">
    <property type="nucleotide sequence ID" value="NC_015152.1"/>
</dbReference>
<evidence type="ECO:0000256" key="5">
    <source>
        <dbReference type="ARBA" id="ARBA00022692"/>
    </source>
</evidence>
<evidence type="ECO:0000313" key="11">
    <source>
        <dbReference type="EMBL" id="ADY13926.1"/>
    </source>
</evidence>
<proteinExistence type="inferred from homology"/>
<evidence type="ECO:0000256" key="2">
    <source>
        <dbReference type="ARBA" id="ARBA00007254"/>
    </source>
</evidence>
<dbReference type="NCBIfam" id="NF001843">
    <property type="entry name" value="PRK00567.1-4"/>
    <property type="match status" value="1"/>
</dbReference>
<dbReference type="PANTHER" id="PTHR30266">
    <property type="entry name" value="MECHANOSENSITIVE CHANNEL MSCL"/>
    <property type="match status" value="1"/>
</dbReference>
<keyword evidence="9 10" id="KW-0407">Ion channel</keyword>
<keyword evidence="7 10" id="KW-0406">Ion transport</keyword>
<evidence type="ECO:0000256" key="9">
    <source>
        <dbReference type="ARBA" id="ARBA00023303"/>
    </source>
</evidence>
<evidence type="ECO:0000256" key="7">
    <source>
        <dbReference type="ARBA" id="ARBA00023065"/>
    </source>
</evidence>
<feature type="transmembrane region" description="Helical" evidence="10">
    <location>
        <begin position="20"/>
        <end position="37"/>
    </location>
</feature>
<comment type="similarity">
    <text evidence="2 10">Belongs to the MscL family.</text>
</comment>
<dbReference type="HOGENOM" id="CLU_095787_0_0_12"/>
<dbReference type="NCBIfam" id="TIGR00220">
    <property type="entry name" value="mscL"/>
    <property type="match status" value="1"/>
</dbReference>
<comment type="function">
    <text evidence="10">Channel that opens in response to stretch forces in the membrane lipid bilayer. May participate in the regulation of osmotic pressure changes within the cell.</text>
</comment>
<keyword evidence="10" id="KW-0997">Cell inner membrane</keyword>
<dbReference type="InterPro" id="IPR036019">
    <property type="entry name" value="MscL_channel"/>
</dbReference>
<reference evidence="12" key="1">
    <citation type="submission" date="2011-02" db="EMBL/GenBank/DDBJ databases">
        <title>Complete sequence of Spirochaeta sp. Buddy.</title>
        <authorList>
            <person name="Lucas S."/>
            <person name="Copeland A."/>
            <person name="Lapidus A."/>
            <person name="Cheng J.-F."/>
            <person name="Goodwin L."/>
            <person name="Pitluck S."/>
            <person name="Zeytun A."/>
            <person name="Detter J.C."/>
            <person name="Han C."/>
            <person name="Tapia R."/>
            <person name="Land M."/>
            <person name="Hauser L."/>
            <person name="Kyrpides N."/>
            <person name="Ivanova N."/>
            <person name="Mikhailova N."/>
            <person name="Pagani I."/>
            <person name="Ritalahti K.M."/>
            <person name="Loeffler F.E."/>
            <person name="Woyke T."/>
        </authorList>
    </citation>
    <scope>NUCLEOTIDE SEQUENCE [LARGE SCALE GENOMIC DNA]</scope>
    <source>
        <strain evidence="12">ATCC BAA-1886 / DSM 22777 / Buddy</strain>
    </source>
</reference>
<dbReference type="Gene3D" id="1.10.1200.120">
    <property type="entry name" value="Large-conductance mechanosensitive channel, MscL, domain 1"/>
    <property type="match status" value="1"/>
</dbReference>
<dbReference type="InterPro" id="IPR037673">
    <property type="entry name" value="MSC/AndL"/>
</dbReference>
<protein>
    <recommendedName>
        <fullName evidence="10">Large-conductance mechanosensitive channel</fullName>
    </recommendedName>
</protein>
<evidence type="ECO:0000256" key="10">
    <source>
        <dbReference type="HAMAP-Rule" id="MF_00115"/>
    </source>
</evidence>
<evidence type="ECO:0000256" key="4">
    <source>
        <dbReference type="ARBA" id="ARBA00022475"/>
    </source>
</evidence>
<keyword evidence="8 10" id="KW-0472">Membrane</keyword>
<keyword evidence="12" id="KW-1185">Reference proteome</keyword>
<keyword evidence="5 10" id="KW-0812">Transmembrane</keyword>
<dbReference type="AlphaFoldDB" id="F0RSX9"/>
<dbReference type="EMBL" id="CP002541">
    <property type="protein sequence ID" value="ADY13926.1"/>
    <property type="molecule type" value="Genomic_DNA"/>
</dbReference>
<dbReference type="PRINTS" id="PR01264">
    <property type="entry name" value="MECHCHANNEL"/>
</dbReference>
<dbReference type="eggNOG" id="COG1970">
    <property type="taxonomic scope" value="Bacteria"/>
</dbReference>
<dbReference type="PROSITE" id="PS01327">
    <property type="entry name" value="MSCL"/>
    <property type="match status" value="1"/>
</dbReference>
<keyword evidence="6 10" id="KW-1133">Transmembrane helix</keyword>
<keyword evidence="4 10" id="KW-1003">Cell membrane</keyword>
<keyword evidence="3 10" id="KW-0813">Transport</keyword>
<comment type="subcellular location">
    <subcellularLocation>
        <location evidence="10">Cell inner membrane</location>
        <topology evidence="10">Multi-pass membrane protein</topology>
    </subcellularLocation>
    <subcellularLocation>
        <location evidence="1">Cell membrane</location>
        <topology evidence="1">Multi-pass membrane protein</topology>
    </subcellularLocation>
</comment>